<dbReference type="Proteomes" id="UP000050413">
    <property type="component" value="Unassembled WGS sequence"/>
</dbReference>
<dbReference type="AlphaFoldDB" id="A0A0P7YRW1"/>
<reference evidence="2 3" key="1">
    <citation type="submission" date="2015-09" db="EMBL/GenBank/DDBJ databases">
        <title>Identification and resolution of microdiversity through metagenomic sequencing of parallel consortia.</title>
        <authorList>
            <person name="Nelson W.C."/>
            <person name="Romine M.F."/>
            <person name="Lindemann S.R."/>
        </authorList>
    </citation>
    <scope>NUCLEOTIDE SEQUENCE [LARGE SCALE GENOMIC DNA]</scope>
    <source>
        <strain evidence="2">HL-91</strain>
    </source>
</reference>
<dbReference type="STRING" id="1666912.Ga0058931_2262"/>
<proteinExistence type="predicted"/>
<dbReference type="OrthoDB" id="7859107at2"/>
<dbReference type="EMBL" id="FBYC01000004">
    <property type="protein sequence ID" value="CUX82250.1"/>
    <property type="molecule type" value="Genomic_DNA"/>
</dbReference>
<keyword evidence="4" id="KW-1185">Reference proteome</keyword>
<name>A0A0P7YRW1_9RHOB</name>
<sequence length="67" mass="7457">MILILGLLVVFAVILILRPWQRRGCRWREDRRALADGRVLHLCAACGAELALPNGKSPKHCLAGDRP</sequence>
<evidence type="ECO:0000313" key="4">
    <source>
        <dbReference type="Proteomes" id="UP000182045"/>
    </source>
</evidence>
<gene>
    <name evidence="1" type="ORF">Ga0058931_2262</name>
    <name evidence="2" type="ORF">HLUCCA05_02140</name>
</gene>
<protein>
    <submittedName>
        <fullName evidence="2">Uncharacterized protein</fullName>
    </submittedName>
</protein>
<dbReference type="EMBL" id="LJSG01000013">
    <property type="protein sequence ID" value="KPP91944.1"/>
    <property type="molecule type" value="Genomic_DNA"/>
</dbReference>
<evidence type="ECO:0000313" key="1">
    <source>
        <dbReference type="EMBL" id="CUX82250.1"/>
    </source>
</evidence>
<comment type="caution">
    <text evidence="2">The sequence shown here is derived from an EMBL/GenBank/DDBJ whole genome shotgun (WGS) entry which is preliminary data.</text>
</comment>
<dbReference type="Proteomes" id="UP000182045">
    <property type="component" value="Unassembled WGS sequence"/>
</dbReference>
<accession>A0A0P7YRW1</accession>
<evidence type="ECO:0000313" key="2">
    <source>
        <dbReference type="EMBL" id="KPP91944.1"/>
    </source>
</evidence>
<evidence type="ECO:0000313" key="3">
    <source>
        <dbReference type="Proteomes" id="UP000050413"/>
    </source>
</evidence>
<organism evidence="2 3">
    <name type="scientific">Roseibaca calidilacus</name>
    <dbReference type="NCBI Taxonomy" id="1666912"/>
    <lineage>
        <taxon>Bacteria</taxon>
        <taxon>Pseudomonadati</taxon>
        <taxon>Pseudomonadota</taxon>
        <taxon>Alphaproteobacteria</taxon>
        <taxon>Rhodobacterales</taxon>
        <taxon>Paracoccaceae</taxon>
        <taxon>Roseinatronobacter</taxon>
    </lineage>
</organism>
<reference evidence="1 4" key="2">
    <citation type="submission" date="2016-01" db="EMBL/GenBank/DDBJ databases">
        <authorList>
            <person name="Varghese N."/>
        </authorList>
    </citation>
    <scope>NUCLEOTIDE SEQUENCE [LARGE SCALE GENOMIC DNA]</scope>
    <source>
        <strain evidence="1 4">HL-91</strain>
    </source>
</reference>